<dbReference type="SUPFAM" id="SSF81383">
    <property type="entry name" value="F-box domain"/>
    <property type="match status" value="1"/>
</dbReference>
<dbReference type="Gramene" id="Kaladp0766s0006.1.v1.1">
    <property type="protein sequence ID" value="Kaladp0766s0006.1.v1.1.CDS.1"/>
    <property type="gene ID" value="Kaladp0766s0006.v1.1"/>
</dbReference>
<accession>A0A7N0VEP3</accession>
<dbReference type="OMA" id="MKSARRC"/>
<evidence type="ECO:0000259" key="1">
    <source>
        <dbReference type="Pfam" id="PF00646"/>
    </source>
</evidence>
<dbReference type="AlphaFoldDB" id="A0A7N0VEP3"/>
<organism evidence="2 3">
    <name type="scientific">Kalanchoe fedtschenkoi</name>
    <name type="common">Lavender scallops</name>
    <name type="synonym">South American air plant</name>
    <dbReference type="NCBI Taxonomy" id="63787"/>
    <lineage>
        <taxon>Eukaryota</taxon>
        <taxon>Viridiplantae</taxon>
        <taxon>Streptophyta</taxon>
        <taxon>Embryophyta</taxon>
        <taxon>Tracheophyta</taxon>
        <taxon>Spermatophyta</taxon>
        <taxon>Magnoliopsida</taxon>
        <taxon>eudicotyledons</taxon>
        <taxon>Gunneridae</taxon>
        <taxon>Pentapetalae</taxon>
        <taxon>Saxifragales</taxon>
        <taxon>Crassulaceae</taxon>
        <taxon>Kalanchoe</taxon>
    </lineage>
</organism>
<dbReference type="Proteomes" id="UP000594263">
    <property type="component" value="Unplaced"/>
</dbReference>
<sequence>MAAGKNRSSTKLKPNTISNLDSNLIENILGRLPLSDAVLTSALSPNWRHAWKGIGQLKFDREFLVYIGRRRIVCHDTYVGVVDRVLFLHNGPLHEFVLFIPSYGIDLPGSIVDISPWLSFLSRTKVETLTIEVCKGYSDLPGYVGVYKIPSCLFSCAGLKHLKLSSCVIQASLFPCPSSLLV</sequence>
<feature type="domain" description="F-box" evidence="1">
    <location>
        <begin position="17"/>
        <end position="52"/>
    </location>
</feature>
<protein>
    <recommendedName>
        <fullName evidence="1">F-box domain-containing protein</fullName>
    </recommendedName>
</protein>
<evidence type="ECO:0000313" key="3">
    <source>
        <dbReference type="Proteomes" id="UP000594263"/>
    </source>
</evidence>
<dbReference type="EnsemblPlants" id="Kaladp0766s0006.1.v1.1">
    <property type="protein sequence ID" value="Kaladp0766s0006.1.v1.1.CDS.1"/>
    <property type="gene ID" value="Kaladp0766s0006.v1.1"/>
</dbReference>
<proteinExistence type="predicted"/>
<dbReference type="PANTHER" id="PTHR31639:SF237">
    <property type="entry name" value="F-BOX DOMAIN-CONTAINING PROTEIN"/>
    <property type="match status" value="1"/>
</dbReference>
<keyword evidence="3" id="KW-1185">Reference proteome</keyword>
<dbReference type="PANTHER" id="PTHR31639">
    <property type="entry name" value="F-BOX PROTEIN-LIKE"/>
    <property type="match status" value="1"/>
</dbReference>
<reference evidence="2" key="1">
    <citation type="submission" date="2021-01" db="UniProtKB">
        <authorList>
            <consortium name="EnsemblPlants"/>
        </authorList>
    </citation>
    <scope>IDENTIFICATION</scope>
</reference>
<dbReference type="Pfam" id="PF00646">
    <property type="entry name" value="F-box"/>
    <property type="match status" value="1"/>
</dbReference>
<evidence type="ECO:0000313" key="2">
    <source>
        <dbReference type="EnsemblPlants" id="Kaladp0766s0006.1.v1.1.CDS.1"/>
    </source>
</evidence>
<dbReference type="InterPro" id="IPR036047">
    <property type="entry name" value="F-box-like_dom_sf"/>
</dbReference>
<name>A0A7N0VEP3_KALFE</name>
<dbReference type="InterPro" id="IPR001810">
    <property type="entry name" value="F-box_dom"/>
</dbReference>